<reference evidence="2" key="1">
    <citation type="submission" date="2017-03" db="EMBL/GenBank/DDBJ databases">
        <authorList>
            <person name="Lund M.B."/>
        </authorList>
    </citation>
    <scope>NUCLEOTIDE SEQUENCE [LARGE SCALE GENOMIC DNA]</scope>
</reference>
<organism evidence="1 2">
    <name type="scientific">Candidatus Lumbricidiphila eiseniae</name>
    <dbReference type="NCBI Taxonomy" id="1969409"/>
    <lineage>
        <taxon>Bacteria</taxon>
        <taxon>Bacillati</taxon>
        <taxon>Actinomycetota</taxon>
        <taxon>Actinomycetes</taxon>
        <taxon>Micrococcales</taxon>
        <taxon>Microbacteriaceae</taxon>
        <taxon>Candidatus Lumbricidiphila</taxon>
    </lineage>
</organism>
<comment type="caution">
    <text evidence="1">The sequence shown here is derived from an EMBL/GenBank/DDBJ whole genome shotgun (WGS) entry which is preliminary data.</text>
</comment>
<gene>
    <name evidence="1" type="ORF">B5766_08510</name>
</gene>
<dbReference type="AlphaFoldDB" id="A0A2A6FQZ7"/>
<proteinExistence type="predicted"/>
<sequence>MFTPFSLMHWTNLSSGSTELVAAVGFPDAVARVATFGVLWEQPVSASAPIIATATILPIDTDLCNMRSVLEIVR</sequence>
<dbReference type="EMBL" id="NAEP01000042">
    <property type="protein sequence ID" value="PDQ35016.1"/>
    <property type="molecule type" value="Genomic_DNA"/>
</dbReference>
<evidence type="ECO:0000313" key="1">
    <source>
        <dbReference type="EMBL" id="PDQ35016.1"/>
    </source>
</evidence>
<name>A0A2A6FQZ7_9MICO</name>
<dbReference type="Proteomes" id="UP000219994">
    <property type="component" value="Unassembled WGS sequence"/>
</dbReference>
<protein>
    <submittedName>
        <fullName evidence="1">Uncharacterized protein</fullName>
    </submittedName>
</protein>
<evidence type="ECO:0000313" key="2">
    <source>
        <dbReference type="Proteomes" id="UP000219994"/>
    </source>
</evidence>
<accession>A0A2A6FQZ7</accession>